<dbReference type="HAMAP" id="MF_03056">
    <property type="entry name" value="TRM82"/>
    <property type="match status" value="1"/>
</dbReference>
<keyword evidence="4 9" id="KW-0677">Repeat</keyword>
<evidence type="ECO:0000313" key="12">
    <source>
        <dbReference type="Proteomes" id="UP000037069"/>
    </source>
</evidence>
<dbReference type="AlphaFoldDB" id="A0A0L0BTK9"/>
<comment type="subcellular location">
    <subcellularLocation>
        <location evidence="1 9">Nucleus</location>
    </subcellularLocation>
</comment>
<accession>A0A0L0BTK9</accession>
<dbReference type="GO" id="GO:0007283">
    <property type="term" value="P:spermatogenesis"/>
    <property type="evidence" value="ECO:0007669"/>
    <property type="project" value="UniProtKB-KW"/>
</dbReference>
<keyword evidence="5" id="KW-0744">Spermatogenesis</keyword>
<keyword evidence="12" id="KW-1185">Reference proteome</keyword>
<protein>
    <submittedName>
        <fullName evidence="11">Uncharacterized protein</fullName>
    </submittedName>
</protein>
<keyword evidence="2 9" id="KW-0853">WD repeat</keyword>
<dbReference type="GO" id="GO:0005829">
    <property type="term" value="C:cytosol"/>
    <property type="evidence" value="ECO:0007669"/>
    <property type="project" value="TreeGrafter"/>
</dbReference>
<keyword evidence="6 9" id="KW-0539">Nucleus</keyword>
<organism evidence="11 12">
    <name type="scientific">Lucilia cuprina</name>
    <name type="common">Green bottle fly</name>
    <name type="synonym">Australian sheep blowfly</name>
    <dbReference type="NCBI Taxonomy" id="7375"/>
    <lineage>
        <taxon>Eukaryota</taxon>
        <taxon>Metazoa</taxon>
        <taxon>Ecdysozoa</taxon>
        <taxon>Arthropoda</taxon>
        <taxon>Hexapoda</taxon>
        <taxon>Insecta</taxon>
        <taxon>Pterygota</taxon>
        <taxon>Neoptera</taxon>
        <taxon>Endopterygota</taxon>
        <taxon>Diptera</taxon>
        <taxon>Brachycera</taxon>
        <taxon>Muscomorpha</taxon>
        <taxon>Oestroidea</taxon>
        <taxon>Calliphoridae</taxon>
        <taxon>Luciliinae</taxon>
        <taxon>Lucilia</taxon>
    </lineage>
</organism>
<dbReference type="InterPro" id="IPR001680">
    <property type="entry name" value="WD40_rpt"/>
</dbReference>
<evidence type="ECO:0000256" key="3">
    <source>
        <dbReference type="ARBA" id="ARBA00022694"/>
    </source>
</evidence>
<keyword evidence="5" id="KW-0221">Differentiation</keyword>
<evidence type="ECO:0000256" key="10">
    <source>
        <dbReference type="PROSITE-ProRule" id="PRU00221"/>
    </source>
</evidence>
<feature type="repeat" description="WD" evidence="10">
    <location>
        <begin position="197"/>
        <end position="237"/>
    </location>
</feature>
<dbReference type="UniPathway" id="UPA00989"/>
<dbReference type="GO" id="GO:0106004">
    <property type="term" value="P:tRNA (guanine-N7)-methylation"/>
    <property type="evidence" value="ECO:0007669"/>
    <property type="project" value="UniProtKB-UniRule"/>
</dbReference>
<dbReference type="EMBL" id="JRES01001480">
    <property type="protein sequence ID" value="KNC22564.1"/>
    <property type="molecule type" value="Genomic_DNA"/>
</dbReference>
<gene>
    <name evidence="11" type="ORF">FF38_00177</name>
</gene>
<comment type="similarity">
    <text evidence="9">Belongs to the WD repeat TRM82 family.</text>
</comment>
<dbReference type="InterPro" id="IPR036322">
    <property type="entry name" value="WD40_repeat_dom_sf"/>
</dbReference>
<evidence type="ECO:0000256" key="4">
    <source>
        <dbReference type="ARBA" id="ARBA00022737"/>
    </source>
</evidence>
<dbReference type="Pfam" id="PF00400">
    <property type="entry name" value="WD40"/>
    <property type="match status" value="1"/>
</dbReference>
<sequence length="376" mass="43338">MSTIFYTEPELVIALAKRIIFVNPNDLQIFKEIILPEDLTKCEVKIVSQINNDAEQQEEETKQQQNFSKEQPTLQHVKMSPDHQLLAVTTAGQKALLLYHLRPEHAKLVSIRSLARASSALAFSTDSKRLLVTDKTGDCYEYDCENYEAVPKLLLGHLSIVYDILWSKDEKFIITCDRDDKVRVTNYPATYDVHSYCLGHKEFVAGLELLNNDVLVTISGDKTLRLWDFREGKELNRVELPAPGIKLALKSLESGKYEISVLLHQPNECVATYELTQNNDKQWQFSAPQLLTFSDMICCNLAYALDRLYVTGVVNDHLVIKANGPAAPPNWIQMVEEQFKEYTWTPEDISVWFKKKYDNVSEYLERKKRRIEEKQK</sequence>
<dbReference type="PROSITE" id="PS50082">
    <property type="entry name" value="WD_REPEATS_2"/>
    <property type="match status" value="1"/>
</dbReference>
<evidence type="ECO:0000256" key="9">
    <source>
        <dbReference type="HAMAP-Rule" id="MF_03056"/>
    </source>
</evidence>
<dbReference type="STRING" id="7375.A0A0L0BTK9"/>
<evidence type="ECO:0000256" key="1">
    <source>
        <dbReference type="ARBA" id="ARBA00004123"/>
    </source>
</evidence>
<name>A0A0L0BTK9_LUCCU</name>
<dbReference type="SMART" id="SM00320">
    <property type="entry name" value="WD40"/>
    <property type="match status" value="3"/>
</dbReference>
<evidence type="ECO:0000256" key="8">
    <source>
        <dbReference type="ARBA" id="ARBA00093542"/>
    </source>
</evidence>
<dbReference type="PANTHER" id="PTHR16288:SF0">
    <property type="entry name" value="TRNA (GUANINE-N(7)-)-METHYLTRANSFERASE NON-CATALYTIC SUBUNIT WDR4"/>
    <property type="match status" value="1"/>
</dbReference>
<dbReference type="GO" id="GO:0043527">
    <property type="term" value="C:tRNA methyltransferase complex"/>
    <property type="evidence" value="ECO:0007669"/>
    <property type="project" value="TreeGrafter"/>
</dbReference>
<dbReference type="InterPro" id="IPR028884">
    <property type="entry name" value="Trm82"/>
</dbReference>
<dbReference type="OrthoDB" id="371245at2759"/>
<comment type="pathway">
    <text evidence="9">tRNA modification; N(7)-methylguanine-tRNA biosynthesis.</text>
</comment>
<comment type="function">
    <text evidence="9">Required for the formation of N(7)-methylguanine at position 46 (m7G46) in tRNA. In the complex, it is required to stabilize and induce conformational changes of the catalytic subunit.</text>
</comment>
<evidence type="ECO:0000256" key="6">
    <source>
        <dbReference type="ARBA" id="ARBA00023242"/>
    </source>
</evidence>
<dbReference type="OMA" id="SVWFKKR"/>
<comment type="function">
    <text evidence="7">Required for the Mettl1-dependent formation of N(7)-methylguanine at position 46 (m7G46) in tRNA. In the Mettl1-wuho methyltransferase complex, it is required to stabilize and induce conformational changes of the catalytic subunit. Required for binding of nanos mRNA and repression of translation by the mei-P26-bgcn-bam-sxl complex. May cooperate with mei-P26 and nanos to derepress the BMP signaling pathway. May cooperate with mei-P26 to suppress expression of a subset of microRNAs. May cooperate with mei-P26 to regulate bam expression levels in germline cells during gametogenesis. Required to promote mitosis to meiosis transition during gametogenesis. May regulate germline cell division in part by regulating ribosome biogenesis.</text>
</comment>
<dbReference type="SUPFAM" id="SSF50978">
    <property type="entry name" value="WD40 repeat-like"/>
    <property type="match status" value="1"/>
</dbReference>
<proteinExistence type="inferred from homology"/>
<comment type="caution">
    <text evidence="11">The sequence shown here is derived from an EMBL/GenBank/DDBJ whole genome shotgun (WGS) entry which is preliminary data.</text>
</comment>
<dbReference type="Proteomes" id="UP000037069">
    <property type="component" value="Unassembled WGS sequence"/>
</dbReference>
<dbReference type="InterPro" id="IPR015943">
    <property type="entry name" value="WD40/YVTN_repeat-like_dom_sf"/>
</dbReference>
<dbReference type="PROSITE" id="PS00678">
    <property type="entry name" value="WD_REPEATS_1"/>
    <property type="match status" value="1"/>
</dbReference>
<dbReference type="GO" id="GO:0005634">
    <property type="term" value="C:nucleus"/>
    <property type="evidence" value="ECO:0007669"/>
    <property type="project" value="UniProtKB-SubCell"/>
</dbReference>
<reference evidence="11 12" key="1">
    <citation type="journal article" date="2015" name="Nat. Commun.">
        <title>Lucilia cuprina genome unlocks parasitic fly biology to underpin future interventions.</title>
        <authorList>
            <person name="Anstead C.A."/>
            <person name="Korhonen P.K."/>
            <person name="Young N.D."/>
            <person name="Hall R.S."/>
            <person name="Jex A.R."/>
            <person name="Murali S.C."/>
            <person name="Hughes D.S."/>
            <person name="Lee S.F."/>
            <person name="Perry T."/>
            <person name="Stroehlein A.J."/>
            <person name="Ansell B.R."/>
            <person name="Breugelmans B."/>
            <person name="Hofmann A."/>
            <person name="Qu J."/>
            <person name="Dugan S."/>
            <person name="Lee S.L."/>
            <person name="Chao H."/>
            <person name="Dinh H."/>
            <person name="Han Y."/>
            <person name="Doddapaneni H.V."/>
            <person name="Worley K.C."/>
            <person name="Muzny D.M."/>
            <person name="Ioannidis P."/>
            <person name="Waterhouse R.M."/>
            <person name="Zdobnov E.M."/>
            <person name="James P.J."/>
            <person name="Bagnall N.H."/>
            <person name="Kotze A.C."/>
            <person name="Gibbs R.A."/>
            <person name="Richards S."/>
            <person name="Batterham P."/>
            <person name="Gasser R.B."/>
        </authorList>
    </citation>
    <scope>NUCLEOTIDE SEQUENCE [LARGE SCALE GENOMIC DNA]</scope>
    <source>
        <strain evidence="11 12">LS</strain>
        <tissue evidence="11">Full body</tissue>
    </source>
</reference>
<dbReference type="Gene3D" id="2.130.10.10">
    <property type="entry name" value="YVTN repeat-like/Quinoprotein amine dehydrogenase"/>
    <property type="match status" value="1"/>
</dbReference>
<dbReference type="InterPro" id="IPR019775">
    <property type="entry name" value="WD40_repeat_CS"/>
</dbReference>
<evidence type="ECO:0000256" key="5">
    <source>
        <dbReference type="ARBA" id="ARBA00022871"/>
    </source>
</evidence>
<dbReference type="PANTHER" id="PTHR16288">
    <property type="entry name" value="WD40 REPEAT PROTEIN 4"/>
    <property type="match status" value="1"/>
</dbReference>
<evidence type="ECO:0000256" key="2">
    <source>
        <dbReference type="ARBA" id="ARBA00022574"/>
    </source>
</evidence>
<keyword evidence="3 9" id="KW-0819">tRNA processing</keyword>
<evidence type="ECO:0000256" key="7">
    <source>
        <dbReference type="ARBA" id="ARBA00093337"/>
    </source>
</evidence>
<comment type="subunit">
    <text evidence="8">Forms a heterodimer with the catalytic subunit Mettl1. Interacts with mei-P26 and weakly interacts with bgcn; required for the function or formation of the mei-P26-bgcn-bam-sxl complex. Interacts with nanos; may be involved in mei-P26-dependent derepression of the BMP signaling pathway. Interacts with Myc; the interaction may be mediated by mei-P26 and may be involved in the regulation of ribosome biogenesis.</text>
</comment>
<evidence type="ECO:0000313" key="11">
    <source>
        <dbReference type="EMBL" id="KNC22564.1"/>
    </source>
</evidence>